<proteinExistence type="predicted"/>
<dbReference type="Proteomes" id="UP001069802">
    <property type="component" value="Unassembled WGS sequence"/>
</dbReference>
<comment type="caution">
    <text evidence="4">The sequence shown here is derived from an EMBL/GenBank/DDBJ whole genome shotgun (WGS) entry which is preliminary data.</text>
</comment>
<dbReference type="RefSeq" id="WP_269422065.1">
    <property type="nucleotide sequence ID" value="NZ_JAPWGY010000001.1"/>
</dbReference>
<keyword evidence="1" id="KW-0808">Transferase</keyword>
<dbReference type="Gene3D" id="3.40.630.30">
    <property type="match status" value="1"/>
</dbReference>
<dbReference type="SUPFAM" id="SSF55729">
    <property type="entry name" value="Acyl-CoA N-acyltransferases (Nat)"/>
    <property type="match status" value="1"/>
</dbReference>
<dbReference type="PANTHER" id="PTHR43877:SF2">
    <property type="entry name" value="AMINOALKYLPHOSPHONATE N-ACETYLTRANSFERASE-RELATED"/>
    <property type="match status" value="1"/>
</dbReference>
<accession>A0ABT4LFJ7</accession>
<dbReference type="PANTHER" id="PTHR43877">
    <property type="entry name" value="AMINOALKYLPHOSPHONATE N-ACETYLTRANSFERASE-RELATED-RELATED"/>
    <property type="match status" value="1"/>
</dbReference>
<dbReference type="InterPro" id="IPR016181">
    <property type="entry name" value="Acyl_CoA_acyltransferase"/>
</dbReference>
<gene>
    <name evidence="4" type="ORF">O4H49_03700</name>
</gene>
<evidence type="ECO:0000313" key="4">
    <source>
        <dbReference type="EMBL" id="MCZ4279868.1"/>
    </source>
</evidence>
<reference evidence="4" key="1">
    <citation type="submission" date="2022-12" db="EMBL/GenBank/DDBJ databases">
        <title>Bacterial isolates from different developmental stages of Nematostella vectensis.</title>
        <authorList>
            <person name="Fraune S."/>
        </authorList>
    </citation>
    <scope>NUCLEOTIDE SEQUENCE</scope>
    <source>
        <strain evidence="4">G21630-S1</strain>
    </source>
</reference>
<dbReference type="InterPro" id="IPR050832">
    <property type="entry name" value="Bact_Acetyltransf"/>
</dbReference>
<dbReference type="EMBL" id="JAPWGY010000001">
    <property type="protein sequence ID" value="MCZ4279868.1"/>
    <property type="molecule type" value="Genomic_DNA"/>
</dbReference>
<evidence type="ECO:0000259" key="3">
    <source>
        <dbReference type="PROSITE" id="PS51186"/>
    </source>
</evidence>
<organism evidence="4 5">
    <name type="scientific">Kiloniella laminariae</name>
    <dbReference type="NCBI Taxonomy" id="454162"/>
    <lineage>
        <taxon>Bacteria</taxon>
        <taxon>Pseudomonadati</taxon>
        <taxon>Pseudomonadota</taxon>
        <taxon>Alphaproteobacteria</taxon>
        <taxon>Rhodospirillales</taxon>
        <taxon>Kiloniellaceae</taxon>
        <taxon>Kiloniella</taxon>
    </lineage>
</organism>
<feature type="domain" description="N-acetyltransferase" evidence="3">
    <location>
        <begin position="38"/>
        <end position="168"/>
    </location>
</feature>
<evidence type="ECO:0000256" key="2">
    <source>
        <dbReference type="ARBA" id="ARBA00023315"/>
    </source>
</evidence>
<dbReference type="Pfam" id="PF00583">
    <property type="entry name" value="Acetyltransf_1"/>
    <property type="match status" value="1"/>
</dbReference>
<keyword evidence="2" id="KW-0012">Acyltransferase</keyword>
<sequence>MNKIAGSELRKMPQVRLERLPERAFADWKAQGIKGYAADKRKSHGYSAEDALKLSTDSFARSLPQGLATPDNHIFQVLNGQDQVVGSVWFAVQEDYGLRRAFIYDIVIVERERRKGYGRATMAALEGEVRKLGIKTLGLHVFAFNKAAEQLYRWLGYQVTDLTMEKKL</sequence>
<dbReference type="PROSITE" id="PS51186">
    <property type="entry name" value="GNAT"/>
    <property type="match status" value="1"/>
</dbReference>
<keyword evidence="5" id="KW-1185">Reference proteome</keyword>
<name>A0ABT4LFJ7_9PROT</name>
<evidence type="ECO:0000313" key="5">
    <source>
        <dbReference type="Proteomes" id="UP001069802"/>
    </source>
</evidence>
<dbReference type="InterPro" id="IPR000182">
    <property type="entry name" value="GNAT_dom"/>
</dbReference>
<protein>
    <submittedName>
        <fullName evidence="4">GNAT family N-acetyltransferase</fullName>
    </submittedName>
</protein>
<evidence type="ECO:0000256" key="1">
    <source>
        <dbReference type="ARBA" id="ARBA00022679"/>
    </source>
</evidence>
<dbReference type="CDD" id="cd04301">
    <property type="entry name" value="NAT_SF"/>
    <property type="match status" value="1"/>
</dbReference>